<keyword evidence="5" id="KW-1185">Reference proteome</keyword>
<dbReference type="Proteomes" id="UP000703269">
    <property type="component" value="Unassembled WGS sequence"/>
</dbReference>
<dbReference type="InterPro" id="IPR010285">
    <property type="entry name" value="DNA_helicase_pif1-like_DEAD"/>
</dbReference>
<dbReference type="Pfam" id="PF05970">
    <property type="entry name" value="PIF1"/>
    <property type="match status" value="1"/>
</dbReference>
<comment type="cofactor">
    <cofactor evidence="1">
        <name>Mg(2+)</name>
        <dbReference type="ChEBI" id="CHEBI:18420"/>
    </cofactor>
</comment>
<dbReference type="Gene3D" id="3.40.50.300">
    <property type="entry name" value="P-loop containing nucleotide triphosphate hydrolases"/>
    <property type="match status" value="1"/>
</dbReference>
<gene>
    <name evidence="4" type="ORF">PsYK624_172160</name>
</gene>
<dbReference type="GO" id="GO:0006281">
    <property type="term" value="P:DNA repair"/>
    <property type="evidence" value="ECO:0007669"/>
    <property type="project" value="UniProtKB-KW"/>
</dbReference>
<feature type="region of interest" description="Disordered" evidence="2">
    <location>
        <begin position="400"/>
        <end position="422"/>
    </location>
</feature>
<evidence type="ECO:0000259" key="3">
    <source>
        <dbReference type="Pfam" id="PF05970"/>
    </source>
</evidence>
<dbReference type="GO" id="GO:0043139">
    <property type="term" value="F:5'-3' DNA helicase activity"/>
    <property type="evidence" value="ECO:0007669"/>
    <property type="project" value="UniProtKB-EC"/>
</dbReference>
<accession>A0A9P3GT67</accession>
<dbReference type="AlphaFoldDB" id="A0A9P3GT67"/>
<feature type="compositionally biased region" description="Polar residues" evidence="2">
    <location>
        <begin position="403"/>
        <end position="422"/>
    </location>
</feature>
<feature type="non-terminal residue" evidence="4">
    <location>
        <position position="1"/>
    </location>
</feature>
<dbReference type="EC" id="5.6.2.3" evidence="1"/>
<dbReference type="InterPro" id="IPR051055">
    <property type="entry name" value="PIF1_helicase"/>
</dbReference>
<dbReference type="PANTHER" id="PTHR47642">
    <property type="entry name" value="ATP-DEPENDENT DNA HELICASE"/>
    <property type="match status" value="1"/>
</dbReference>
<dbReference type="GO" id="GO:0006310">
    <property type="term" value="P:DNA recombination"/>
    <property type="evidence" value="ECO:0007669"/>
    <property type="project" value="UniProtKB-KW"/>
</dbReference>
<keyword evidence="1" id="KW-0233">DNA recombination</keyword>
<feature type="compositionally biased region" description="Acidic residues" evidence="2">
    <location>
        <begin position="149"/>
        <end position="167"/>
    </location>
</feature>
<name>A0A9P3GT67_9APHY</name>
<keyword evidence="1" id="KW-0234">DNA repair</keyword>
<evidence type="ECO:0000313" key="4">
    <source>
        <dbReference type="EMBL" id="GJF00912.1"/>
    </source>
</evidence>
<proteinExistence type="inferred from homology"/>
<feature type="domain" description="DNA helicase Pif1-like DEAD-box helicase" evidence="3">
    <location>
        <begin position="464"/>
        <end position="670"/>
    </location>
</feature>
<keyword evidence="1" id="KW-0378">Hydrolase</keyword>
<comment type="caution">
    <text evidence="4">The sequence shown here is derived from an EMBL/GenBank/DDBJ whole genome shotgun (WGS) entry which is preliminary data.</text>
</comment>
<comment type="similarity">
    <text evidence="1">Belongs to the helicase family.</text>
</comment>
<keyword evidence="1" id="KW-0547">Nucleotide-binding</keyword>
<dbReference type="GO" id="GO:0016787">
    <property type="term" value="F:hydrolase activity"/>
    <property type="evidence" value="ECO:0007669"/>
    <property type="project" value="UniProtKB-KW"/>
</dbReference>
<evidence type="ECO:0000256" key="2">
    <source>
        <dbReference type="SAM" id="MobiDB-lite"/>
    </source>
</evidence>
<dbReference type="GO" id="GO:0005524">
    <property type="term" value="F:ATP binding"/>
    <property type="evidence" value="ECO:0007669"/>
    <property type="project" value="UniProtKB-KW"/>
</dbReference>
<feature type="region of interest" description="Disordered" evidence="2">
    <location>
        <begin position="143"/>
        <end position="169"/>
    </location>
</feature>
<keyword evidence="1" id="KW-0347">Helicase</keyword>
<evidence type="ECO:0000313" key="5">
    <source>
        <dbReference type="Proteomes" id="UP000703269"/>
    </source>
</evidence>
<keyword evidence="1" id="KW-0067">ATP-binding</keyword>
<evidence type="ECO:0000256" key="1">
    <source>
        <dbReference type="RuleBase" id="RU363044"/>
    </source>
</evidence>
<dbReference type="SUPFAM" id="SSF52540">
    <property type="entry name" value="P-loop containing nucleoside triphosphate hydrolases"/>
    <property type="match status" value="2"/>
</dbReference>
<organism evidence="4 5">
    <name type="scientific">Phanerochaete sordida</name>
    <dbReference type="NCBI Taxonomy" id="48140"/>
    <lineage>
        <taxon>Eukaryota</taxon>
        <taxon>Fungi</taxon>
        <taxon>Dikarya</taxon>
        <taxon>Basidiomycota</taxon>
        <taxon>Agaricomycotina</taxon>
        <taxon>Agaricomycetes</taxon>
        <taxon>Polyporales</taxon>
        <taxon>Phanerochaetaceae</taxon>
        <taxon>Phanerochaete</taxon>
    </lineage>
</organism>
<sequence length="939" mass="104497">MFATVRAVLLGNVDTVAASVSRELAAKTVLTKIVNALTSRQETGGPMVCSHLLGYPDHYTDQKFTVCYWMSYVNKVGRAWPTPADADDADDEQVTLASVEGEIRAHAKIDDWIHRPRQFEHMSVHDFLTGTVIKRLSQRTRARLATSDGDSDDDGDGFMDDLADNDDDNRVADAEYDHSRPYPFMPEHPRYETHAVYALKSGGRTVLDYCGGMLPRKDVGDHEYYCRTMLTLFHPRGWRTGLELKRPEETWADAFARTEFTPLSEMMMKNMNLLYECQDSRDDFRRTRSTGSKDEQIPAYLTAETMDFLDDWRDEEKLIEDMLDPELAATMDDVHDILGPKSANKVHEMSAMATELREIDREADAHHSAPPSPPAPAFNAPHLSPARWRATVAHARTAALLSQRGQRPASPSTGHNQPADNSANKVELLTLLDVQNEKFLDPRLYLAGLEPSEHMNNVVTQYTLNDEQRRAFIIAASHLTTPQSEPLLMYLGGTGGTGKSRVLHALKKFLQDRAEAHRFAVAAPTGAAASLVGGSTYHSMLSFGSNESPDTRGLGKVQDNLGAVDVIFIDEVSMLSCQDLYRISAQLCKAFKREDVPFGGKSVILAGDFAQLAPPGRGSTSLYNDKVGPYSDGATLVDQKKALGRAVWHMFTTVVILRKNMRQSGHDDEDYRLAGERAAASLVADRKDGNSGRRQQRNHLAADLRQSLWELAPGQTKHLPGVLEICMGMPVMLKQNEAVELCATNGAEGEVVGWEAEEISLDKKRLLVVFVKLTNPPTPVTLPGLPENVIPIPYVSKSIICTLRNDNEIRVTREQVMILPNFAMTDFGSQGRTRIHNVVHLRNSRDHLGVYTALSRCPTLQGTLILSMFDPARVTKSVGRGLKRELRELEILDDVTRMRVAGTLPPSLVGVTRADVVHAYYRQYGIRHVPEFVHPALNW</sequence>
<dbReference type="GO" id="GO:0000723">
    <property type="term" value="P:telomere maintenance"/>
    <property type="evidence" value="ECO:0007669"/>
    <property type="project" value="InterPro"/>
</dbReference>
<dbReference type="InterPro" id="IPR027417">
    <property type="entry name" value="P-loop_NTPase"/>
</dbReference>
<comment type="catalytic activity">
    <reaction evidence="1">
        <text>ATP + H2O = ADP + phosphate + H(+)</text>
        <dbReference type="Rhea" id="RHEA:13065"/>
        <dbReference type="ChEBI" id="CHEBI:15377"/>
        <dbReference type="ChEBI" id="CHEBI:15378"/>
        <dbReference type="ChEBI" id="CHEBI:30616"/>
        <dbReference type="ChEBI" id="CHEBI:43474"/>
        <dbReference type="ChEBI" id="CHEBI:456216"/>
        <dbReference type="EC" id="5.6.2.3"/>
    </reaction>
</comment>
<keyword evidence="1" id="KW-0227">DNA damage</keyword>
<dbReference type="EMBL" id="BPQB01000239">
    <property type="protein sequence ID" value="GJF00912.1"/>
    <property type="molecule type" value="Genomic_DNA"/>
</dbReference>
<reference evidence="4 5" key="1">
    <citation type="submission" date="2021-08" db="EMBL/GenBank/DDBJ databases">
        <title>Draft Genome Sequence of Phanerochaete sordida strain YK-624.</title>
        <authorList>
            <person name="Mori T."/>
            <person name="Dohra H."/>
            <person name="Suzuki T."/>
            <person name="Kawagishi H."/>
            <person name="Hirai H."/>
        </authorList>
    </citation>
    <scope>NUCLEOTIDE SEQUENCE [LARGE SCALE GENOMIC DNA]</scope>
    <source>
        <strain evidence="4 5">YK-624</strain>
    </source>
</reference>
<feature type="region of interest" description="Disordered" evidence="2">
    <location>
        <begin position="362"/>
        <end position="382"/>
    </location>
</feature>
<dbReference type="OrthoDB" id="2986975at2759"/>
<protein>
    <recommendedName>
        <fullName evidence="1">ATP-dependent DNA helicase</fullName>
        <ecNumber evidence="1">5.6.2.3</ecNumber>
    </recommendedName>
</protein>